<evidence type="ECO:0000313" key="7">
    <source>
        <dbReference type="Proteomes" id="UP001595952"/>
    </source>
</evidence>
<proteinExistence type="predicted"/>
<dbReference type="EC" id="2.7.13.3" evidence="2"/>
<dbReference type="CDD" id="cd00075">
    <property type="entry name" value="HATPase"/>
    <property type="match status" value="1"/>
</dbReference>
<dbReference type="SUPFAM" id="SSF47384">
    <property type="entry name" value="Homodimeric domain of signal transducing histidine kinase"/>
    <property type="match status" value="1"/>
</dbReference>
<keyword evidence="3" id="KW-0597">Phosphoprotein</keyword>
<dbReference type="InterPro" id="IPR003594">
    <property type="entry name" value="HATPase_dom"/>
</dbReference>
<evidence type="ECO:0000313" key="6">
    <source>
        <dbReference type="EMBL" id="MFC4639020.1"/>
    </source>
</evidence>
<dbReference type="GO" id="GO:0016301">
    <property type="term" value="F:kinase activity"/>
    <property type="evidence" value="ECO:0007669"/>
    <property type="project" value="UniProtKB-KW"/>
</dbReference>
<dbReference type="SUPFAM" id="SSF55874">
    <property type="entry name" value="ATPase domain of HSP90 chaperone/DNA topoisomerase II/histidine kinase"/>
    <property type="match status" value="1"/>
</dbReference>
<organism evidence="6 7">
    <name type="scientific">Deinococcus hohokamensis</name>
    <dbReference type="NCBI Taxonomy" id="309883"/>
    <lineage>
        <taxon>Bacteria</taxon>
        <taxon>Thermotogati</taxon>
        <taxon>Deinococcota</taxon>
        <taxon>Deinococci</taxon>
        <taxon>Deinococcales</taxon>
        <taxon>Deinococcaceae</taxon>
        <taxon>Deinococcus</taxon>
    </lineage>
</organism>
<dbReference type="Pfam" id="PF02518">
    <property type="entry name" value="HATPase_c"/>
    <property type="match status" value="1"/>
</dbReference>
<keyword evidence="4" id="KW-1133">Transmembrane helix</keyword>
<dbReference type="PRINTS" id="PR00344">
    <property type="entry name" value="BCTRLSENSOR"/>
</dbReference>
<keyword evidence="6" id="KW-0808">Transferase</keyword>
<dbReference type="Proteomes" id="UP001595952">
    <property type="component" value="Unassembled WGS sequence"/>
</dbReference>
<dbReference type="CDD" id="cd00082">
    <property type="entry name" value="HisKA"/>
    <property type="match status" value="1"/>
</dbReference>
<dbReference type="InterPro" id="IPR004358">
    <property type="entry name" value="Sig_transdc_His_kin-like_C"/>
</dbReference>
<feature type="domain" description="Histidine kinase" evidence="5">
    <location>
        <begin position="204"/>
        <end position="403"/>
    </location>
</feature>
<dbReference type="EMBL" id="JBHSEI010000008">
    <property type="protein sequence ID" value="MFC4639020.1"/>
    <property type="molecule type" value="Genomic_DNA"/>
</dbReference>
<dbReference type="PROSITE" id="PS50109">
    <property type="entry name" value="HIS_KIN"/>
    <property type="match status" value="1"/>
</dbReference>
<dbReference type="InterPro" id="IPR036097">
    <property type="entry name" value="HisK_dim/P_sf"/>
</dbReference>
<dbReference type="SMART" id="SM00387">
    <property type="entry name" value="HATPase_c"/>
    <property type="match status" value="1"/>
</dbReference>
<evidence type="ECO:0000256" key="2">
    <source>
        <dbReference type="ARBA" id="ARBA00012438"/>
    </source>
</evidence>
<dbReference type="Gene3D" id="1.10.287.130">
    <property type="match status" value="1"/>
</dbReference>
<keyword evidence="4" id="KW-0472">Membrane</keyword>
<gene>
    <name evidence="6" type="ORF">ACFO0D_11795</name>
</gene>
<comment type="caution">
    <text evidence="6">The sequence shown here is derived from an EMBL/GenBank/DDBJ whole genome shotgun (WGS) entry which is preliminary data.</text>
</comment>
<dbReference type="InterPro" id="IPR003661">
    <property type="entry name" value="HisK_dim/P_dom"/>
</dbReference>
<dbReference type="PANTHER" id="PTHR43547">
    <property type="entry name" value="TWO-COMPONENT HISTIDINE KINASE"/>
    <property type="match status" value="1"/>
</dbReference>
<keyword evidence="7" id="KW-1185">Reference proteome</keyword>
<dbReference type="InterPro" id="IPR005467">
    <property type="entry name" value="His_kinase_dom"/>
</dbReference>
<feature type="transmembrane region" description="Helical" evidence="4">
    <location>
        <begin position="160"/>
        <end position="182"/>
    </location>
</feature>
<dbReference type="InterPro" id="IPR036890">
    <property type="entry name" value="HATPase_C_sf"/>
</dbReference>
<keyword evidence="6" id="KW-0418">Kinase</keyword>
<keyword evidence="4" id="KW-0812">Transmembrane</keyword>
<dbReference type="PANTHER" id="PTHR43547:SF2">
    <property type="entry name" value="HYBRID SIGNAL TRANSDUCTION HISTIDINE KINASE C"/>
    <property type="match status" value="1"/>
</dbReference>
<reference evidence="7" key="1">
    <citation type="journal article" date="2019" name="Int. J. Syst. Evol. Microbiol.">
        <title>The Global Catalogue of Microorganisms (GCM) 10K type strain sequencing project: providing services to taxonomists for standard genome sequencing and annotation.</title>
        <authorList>
            <consortium name="The Broad Institute Genomics Platform"/>
            <consortium name="The Broad Institute Genome Sequencing Center for Infectious Disease"/>
            <person name="Wu L."/>
            <person name="Ma J."/>
        </authorList>
    </citation>
    <scope>NUCLEOTIDE SEQUENCE [LARGE SCALE GENOMIC DNA]</scope>
    <source>
        <strain evidence="7">CCUG 55995</strain>
    </source>
</reference>
<comment type="catalytic activity">
    <reaction evidence="1">
        <text>ATP + protein L-histidine = ADP + protein N-phospho-L-histidine.</text>
        <dbReference type="EC" id="2.7.13.3"/>
    </reaction>
</comment>
<evidence type="ECO:0000259" key="5">
    <source>
        <dbReference type="PROSITE" id="PS50109"/>
    </source>
</evidence>
<dbReference type="Gene3D" id="3.30.565.10">
    <property type="entry name" value="Histidine kinase-like ATPase, C-terminal domain"/>
    <property type="match status" value="1"/>
</dbReference>
<sequence length="418" mass="46399">MRARSLLLGVPRPVLLREMALAVMPALLTLGLLLLATQPAYRTLIQSEHGWSPYAYRALAQDVQTYHASRLDPEVSAKEQRHAWERALSSASSPGQFAGLALVESFGEARLQDIAADLQRNTPQSVRHAVISALRLNAQADTYTQELSRGTVRALRRLRAALMLTAGLTGVLSMLLITRALLMWRTERERRSRHEARQREALSLASHELRRPLQSLLLASDLLRHAQTSEQRLHLLGLIEDSVTQLDSRADLTRLNDLYLDVSLRVQRTDLRPLVQRLATRRVDVCVPHEPLIWPVDANRIRQVLENLVENALKYTVGAVEVRLTLWRGQPQITVRDHGPGLPPALLERVFLPYERGPQGLEDGQGLGLALVRRYARAHGGDVSLADAPGGGLIATVRLGEPSALFSEPAGLTVPIRS</sequence>
<name>A0ABV9ICF1_9DEIO</name>
<dbReference type="RefSeq" id="WP_380062021.1">
    <property type="nucleotide sequence ID" value="NZ_JBHSEI010000008.1"/>
</dbReference>
<protein>
    <recommendedName>
        <fullName evidence="2">histidine kinase</fullName>
        <ecNumber evidence="2">2.7.13.3</ecNumber>
    </recommendedName>
</protein>
<accession>A0ABV9ICF1</accession>
<evidence type="ECO:0000256" key="4">
    <source>
        <dbReference type="SAM" id="Phobius"/>
    </source>
</evidence>
<evidence type="ECO:0000256" key="1">
    <source>
        <dbReference type="ARBA" id="ARBA00000085"/>
    </source>
</evidence>
<evidence type="ECO:0000256" key="3">
    <source>
        <dbReference type="ARBA" id="ARBA00022553"/>
    </source>
</evidence>